<comment type="caution">
    <text evidence="1">The sequence shown here is derived from an EMBL/GenBank/DDBJ whole genome shotgun (WGS) entry which is preliminary data.</text>
</comment>
<dbReference type="InterPro" id="IPR036291">
    <property type="entry name" value="NAD(P)-bd_dom_sf"/>
</dbReference>
<reference evidence="1" key="1">
    <citation type="submission" date="2021-06" db="EMBL/GenBank/DDBJ databases">
        <title>Comparative genomics, transcriptomics and evolutionary studies reveal genomic signatures of adaptation to plant cell wall in hemibiotrophic fungi.</title>
        <authorList>
            <consortium name="DOE Joint Genome Institute"/>
            <person name="Baroncelli R."/>
            <person name="Diaz J.F."/>
            <person name="Benocci T."/>
            <person name="Peng M."/>
            <person name="Battaglia E."/>
            <person name="Haridas S."/>
            <person name="Andreopoulos W."/>
            <person name="Labutti K."/>
            <person name="Pangilinan J."/>
            <person name="Floch G.L."/>
            <person name="Makela M.R."/>
            <person name="Henrissat B."/>
            <person name="Grigoriev I.V."/>
            <person name="Crouch J.A."/>
            <person name="De Vries R.P."/>
            <person name="Sukno S.A."/>
            <person name="Thon M.R."/>
        </authorList>
    </citation>
    <scope>NUCLEOTIDE SEQUENCE</scope>
    <source>
        <strain evidence="1">CBS 125086</strain>
    </source>
</reference>
<evidence type="ECO:0000313" key="1">
    <source>
        <dbReference type="EMBL" id="KAK1573645.1"/>
    </source>
</evidence>
<dbReference type="SUPFAM" id="SSF51735">
    <property type="entry name" value="NAD(P)-binding Rossmann-fold domains"/>
    <property type="match status" value="1"/>
</dbReference>
<dbReference type="GeneID" id="85444566"/>
<organism evidence="1 2">
    <name type="scientific">Colletotrichum navitas</name>
    <dbReference type="NCBI Taxonomy" id="681940"/>
    <lineage>
        <taxon>Eukaryota</taxon>
        <taxon>Fungi</taxon>
        <taxon>Dikarya</taxon>
        <taxon>Ascomycota</taxon>
        <taxon>Pezizomycotina</taxon>
        <taxon>Sordariomycetes</taxon>
        <taxon>Hypocreomycetidae</taxon>
        <taxon>Glomerellales</taxon>
        <taxon>Glomerellaceae</taxon>
        <taxon>Colletotrichum</taxon>
        <taxon>Colletotrichum graminicola species complex</taxon>
    </lineage>
</organism>
<dbReference type="AlphaFoldDB" id="A0AAD8V0U3"/>
<evidence type="ECO:0008006" key="3">
    <source>
        <dbReference type="Google" id="ProtNLM"/>
    </source>
</evidence>
<protein>
    <recommendedName>
        <fullName evidence="3">NmrA-like domain-containing protein</fullName>
    </recommendedName>
</protein>
<dbReference type="Gene3D" id="3.40.50.720">
    <property type="entry name" value="NAD(P)-binding Rossmann-like Domain"/>
    <property type="match status" value="1"/>
</dbReference>
<gene>
    <name evidence="1" type="ORF">LY79DRAFT_583495</name>
</gene>
<dbReference type="Proteomes" id="UP001230504">
    <property type="component" value="Unassembled WGS sequence"/>
</dbReference>
<accession>A0AAD8V0U3</accession>
<sequence>MKLNRAVAKVLDRASSDISNLPTHITKVEVDINDATSLIEALQDIDIVVSLVGHEGVQRQHGFVRAIPKTNVKLFSQSDLAGRGLYAQGAAYASIFSTTPISQLENRAIALCELVPTEKDITVTLESKHGIGPQTSSRGLEKIKDEVEQWLESVSVFTVAWYCHKIWGAGQQSQMIGSNFWEVDDYQKATLEDLILGEKLEAYREMPDQVVEYSRHCFQHGRQSDFQPAAITESSLPILTAL</sequence>
<name>A0AAD8V0U3_9PEZI</name>
<keyword evidence="2" id="KW-1185">Reference proteome</keyword>
<proteinExistence type="predicted"/>
<evidence type="ECO:0000313" key="2">
    <source>
        <dbReference type="Proteomes" id="UP001230504"/>
    </source>
</evidence>
<dbReference type="EMBL" id="JAHLJV010000088">
    <property type="protein sequence ID" value="KAK1573645.1"/>
    <property type="molecule type" value="Genomic_DNA"/>
</dbReference>
<dbReference type="RefSeq" id="XP_060409237.1">
    <property type="nucleotide sequence ID" value="XM_060560326.1"/>
</dbReference>